<dbReference type="Proteomes" id="UP000836841">
    <property type="component" value="Chromosome 4"/>
</dbReference>
<organism evidence="1 2">
    <name type="scientific">Thlaspi arvense</name>
    <name type="common">Field penny-cress</name>
    <dbReference type="NCBI Taxonomy" id="13288"/>
    <lineage>
        <taxon>Eukaryota</taxon>
        <taxon>Viridiplantae</taxon>
        <taxon>Streptophyta</taxon>
        <taxon>Embryophyta</taxon>
        <taxon>Tracheophyta</taxon>
        <taxon>Spermatophyta</taxon>
        <taxon>Magnoliopsida</taxon>
        <taxon>eudicotyledons</taxon>
        <taxon>Gunneridae</taxon>
        <taxon>Pentapetalae</taxon>
        <taxon>rosids</taxon>
        <taxon>malvids</taxon>
        <taxon>Brassicales</taxon>
        <taxon>Brassicaceae</taxon>
        <taxon>Thlaspideae</taxon>
        <taxon>Thlaspi</taxon>
    </lineage>
</organism>
<keyword evidence="2" id="KW-1185">Reference proteome</keyword>
<reference evidence="1 2" key="1">
    <citation type="submission" date="2022-03" db="EMBL/GenBank/DDBJ databases">
        <authorList>
            <person name="Nunn A."/>
            <person name="Chopra R."/>
            <person name="Nunn A."/>
            <person name="Contreras Garrido A."/>
        </authorList>
    </citation>
    <scope>NUCLEOTIDE SEQUENCE [LARGE SCALE GENOMIC DNA]</scope>
</reference>
<gene>
    <name evidence="1" type="ORF">TAV2_LOCUS13167</name>
</gene>
<dbReference type="EMBL" id="OU466860">
    <property type="protein sequence ID" value="CAH2059173.1"/>
    <property type="molecule type" value="Genomic_DNA"/>
</dbReference>
<evidence type="ECO:0000313" key="2">
    <source>
        <dbReference type="Proteomes" id="UP000836841"/>
    </source>
</evidence>
<accession>A0AAU9SAZ8</accession>
<dbReference type="AlphaFoldDB" id="A0AAU9SAZ8"/>
<evidence type="ECO:0000313" key="1">
    <source>
        <dbReference type="EMBL" id="CAH2059173.1"/>
    </source>
</evidence>
<sequence length="201" mass="22003">MVSRTTIAISGPLLSDEKLSSMRSSIITEIAPASTALCLFLPHGHMFTNICMAAFVALYEIWSSKIWTTSVKTAGFSVIICIGSATSRMFLRSKILEDCLRGLEMVEIKPIFQVAVAYDGGQELRYSCRLQAPLVGGVLGYNLTKSFETLDLEVSGLGSSRRRRRLIPVETITGSFMISREMGQRKKGGISISSSINPPEK</sequence>
<name>A0AAU9SAZ8_THLAR</name>
<protein>
    <submittedName>
        <fullName evidence="1">Uncharacterized protein</fullName>
    </submittedName>
</protein>
<proteinExistence type="predicted"/>